<dbReference type="EMBL" id="JAVXZY010000003">
    <property type="protein sequence ID" value="MDT8999503.1"/>
    <property type="molecule type" value="Genomic_DNA"/>
</dbReference>
<proteinExistence type="predicted"/>
<sequence length="258" mass="26186">MLALKLFLVPSFLLLVSLAGARWGPTVAGWLAGLPVVAGPILFFLAIEHGADFASGAAAASLSAVFASVSFSLAYAHAAQRLAWPPSLLIALSAWGLAAGALWWLAPGTGLSLLLALLTLLGAPRLFPASPTAGAAHVVSAAELATRMLAGACLTLAVTAVAGRLGHGWSGLLSVFPVLGMVLAVFSQRSEGAGFVASLLCAMATGLYSFATFCLTLSLALPHAGIAAAFMLAACLSLTVQVISKRRLAAARMQPARP</sequence>
<keyword evidence="1" id="KW-0472">Membrane</keyword>
<evidence type="ECO:0000256" key="1">
    <source>
        <dbReference type="SAM" id="Phobius"/>
    </source>
</evidence>
<keyword evidence="3" id="KW-1185">Reference proteome</keyword>
<reference evidence="2" key="1">
    <citation type="submission" date="2023-09" db="EMBL/GenBank/DDBJ databases">
        <title>Paucibacter sp. APW11 Genome sequencing and assembly.</title>
        <authorList>
            <person name="Kim I."/>
        </authorList>
    </citation>
    <scope>NUCLEOTIDE SEQUENCE</scope>
    <source>
        <strain evidence="2">APW11</strain>
    </source>
</reference>
<keyword evidence="1" id="KW-0812">Transmembrane</keyword>
<evidence type="ECO:0000313" key="2">
    <source>
        <dbReference type="EMBL" id="MDT8999503.1"/>
    </source>
</evidence>
<dbReference type="Proteomes" id="UP001246372">
    <property type="component" value="Unassembled WGS sequence"/>
</dbReference>
<feature type="transmembrane region" description="Helical" evidence="1">
    <location>
        <begin position="144"/>
        <end position="162"/>
    </location>
</feature>
<evidence type="ECO:0000313" key="3">
    <source>
        <dbReference type="Proteomes" id="UP001246372"/>
    </source>
</evidence>
<feature type="transmembrane region" description="Helical" evidence="1">
    <location>
        <begin position="168"/>
        <end position="186"/>
    </location>
</feature>
<feature type="transmembrane region" description="Helical" evidence="1">
    <location>
        <begin position="90"/>
        <end position="123"/>
    </location>
</feature>
<gene>
    <name evidence="2" type="ORF">RQP53_09515</name>
</gene>
<evidence type="ECO:0008006" key="4">
    <source>
        <dbReference type="Google" id="ProtNLM"/>
    </source>
</evidence>
<feature type="transmembrane region" description="Helical" evidence="1">
    <location>
        <begin position="59"/>
        <end position="78"/>
    </location>
</feature>
<comment type="caution">
    <text evidence="2">The sequence shown here is derived from an EMBL/GenBank/DDBJ whole genome shotgun (WGS) entry which is preliminary data.</text>
</comment>
<dbReference type="RefSeq" id="WP_315650065.1">
    <property type="nucleotide sequence ID" value="NZ_JAVXZY010000003.1"/>
</dbReference>
<feature type="transmembrane region" description="Helical" evidence="1">
    <location>
        <begin position="224"/>
        <end position="243"/>
    </location>
</feature>
<accession>A0ABU3PBJ3</accession>
<feature type="transmembrane region" description="Helical" evidence="1">
    <location>
        <begin position="31"/>
        <end position="47"/>
    </location>
</feature>
<keyword evidence="1" id="KW-1133">Transmembrane helix</keyword>
<protein>
    <recommendedName>
        <fullName evidence="4">DUF4401 domain-containing protein</fullName>
    </recommendedName>
</protein>
<name>A0ABU3PBJ3_9BURK</name>
<feature type="transmembrane region" description="Helical" evidence="1">
    <location>
        <begin position="193"/>
        <end position="218"/>
    </location>
</feature>
<organism evidence="2 3">
    <name type="scientific">Roseateles aquae</name>
    <dbReference type="NCBI Taxonomy" id="3077235"/>
    <lineage>
        <taxon>Bacteria</taxon>
        <taxon>Pseudomonadati</taxon>
        <taxon>Pseudomonadota</taxon>
        <taxon>Betaproteobacteria</taxon>
        <taxon>Burkholderiales</taxon>
        <taxon>Sphaerotilaceae</taxon>
        <taxon>Roseateles</taxon>
    </lineage>
</organism>